<dbReference type="Gene3D" id="1.10.10.10">
    <property type="entry name" value="Winged helix-like DNA-binding domain superfamily/Winged helix DNA-binding domain"/>
    <property type="match status" value="1"/>
</dbReference>
<evidence type="ECO:0000259" key="4">
    <source>
        <dbReference type="Pfam" id="PF23598"/>
    </source>
</evidence>
<dbReference type="SUPFAM" id="SSF52058">
    <property type="entry name" value="L domain-like"/>
    <property type="match status" value="1"/>
</dbReference>
<evidence type="ECO:0000313" key="6">
    <source>
        <dbReference type="Proteomes" id="UP000324705"/>
    </source>
</evidence>
<dbReference type="Proteomes" id="UP000324705">
    <property type="component" value="Chromosome 2A"/>
</dbReference>
<dbReference type="Pfam" id="PF23559">
    <property type="entry name" value="WHD_DRP"/>
    <property type="match status" value="1"/>
</dbReference>
<evidence type="ECO:0000259" key="3">
    <source>
        <dbReference type="Pfam" id="PF23559"/>
    </source>
</evidence>
<dbReference type="InterPro" id="IPR036388">
    <property type="entry name" value="WH-like_DNA-bd_sf"/>
</dbReference>
<proteinExistence type="predicted"/>
<dbReference type="InterPro" id="IPR058922">
    <property type="entry name" value="WHD_DRP"/>
</dbReference>
<dbReference type="GO" id="GO:0042742">
    <property type="term" value="P:defense response to bacterium"/>
    <property type="evidence" value="ECO:0007669"/>
    <property type="project" value="UniProtKB-ARBA"/>
</dbReference>
<evidence type="ECO:0000256" key="2">
    <source>
        <dbReference type="ARBA" id="ARBA00022821"/>
    </source>
</evidence>
<dbReference type="PANTHER" id="PTHR23155">
    <property type="entry name" value="DISEASE RESISTANCE PROTEIN RP"/>
    <property type="match status" value="1"/>
</dbReference>
<feature type="domain" description="Disease resistance R13L4/SHOC-2-like LRR" evidence="4">
    <location>
        <begin position="147"/>
        <end position="483"/>
    </location>
</feature>
<dbReference type="InterPro" id="IPR055414">
    <property type="entry name" value="LRR_R13L4/SHOC2-like"/>
</dbReference>
<dbReference type="InterPro" id="IPR032675">
    <property type="entry name" value="LRR_dom_sf"/>
</dbReference>
<dbReference type="EMBL" id="LT934113">
    <property type="protein sequence ID" value="VAH39515.1"/>
    <property type="molecule type" value="Genomic_DNA"/>
</dbReference>
<dbReference type="AlphaFoldDB" id="A0A9R1P9X3"/>
<organism evidence="5 6">
    <name type="scientific">Triticum turgidum subsp. durum</name>
    <name type="common">Durum wheat</name>
    <name type="synonym">Triticum durum</name>
    <dbReference type="NCBI Taxonomy" id="4567"/>
    <lineage>
        <taxon>Eukaryota</taxon>
        <taxon>Viridiplantae</taxon>
        <taxon>Streptophyta</taxon>
        <taxon>Embryophyta</taxon>
        <taxon>Tracheophyta</taxon>
        <taxon>Spermatophyta</taxon>
        <taxon>Magnoliopsida</taxon>
        <taxon>Liliopsida</taxon>
        <taxon>Poales</taxon>
        <taxon>Poaceae</taxon>
        <taxon>BOP clade</taxon>
        <taxon>Pooideae</taxon>
        <taxon>Triticodae</taxon>
        <taxon>Triticeae</taxon>
        <taxon>Triticinae</taxon>
        <taxon>Triticum</taxon>
    </lineage>
</organism>
<dbReference type="GO" id="GO:0009626">
    <property type="term" value="P:plant-type hypersensitive response"/>
    <property type="evidence" value="ECO:0007669"/>
    <property type="project" value="UniProtKB-ARBA"/>
</dbReference>
<feature type="domain" description="Disease resistance protein winged helix" evidence="3">
    <location>
        <begin position="25"/>
        <end position="97"/>
    </location>
</feature>
<dbReference type="GO" id="GO:0002758">
    <property type="term" value="P:innate immune response-activating signaling pathway"/>
    <property type="evidence" value="ECO:0007669"/>
    <property type="project" value="UniProtKB-ARBA"/>
</dbReference>
<reference evidence="5 6" key="1">
    <citation type="submission" date="2017-09" db="EMBL/GenBank/DDBJ databases">
        <authorList>
            <consortium name="International Durum Wheat Genome Sequencing Consortium (IDWGSC)"/>
            <person name="Milanesi L."/>
        </authorList>
    </citation>
    <scope>NUCLEOTIDE SEQUENCE [LARGE SCALE GENOMIC DNA]</scope>
    <source>
        <strain evidence="6">cv. Svevo</strain>
    </source>
</reference>
<dbReference type="Pfam" id="PF23598">
    <property type="entry name" value="LRR_14"/>
    <property type="match status" value="1"/>
</dbReference>
<dbReference type="FunFam" id="1.10.10.10:FF:000322">
    <property type="entry name" value="Probable disease resistance protein At1g63360"/>
    <property type="match status" value="1"/>
</dbReference>
<keyword evidence="2" id="KW-0611">Plant defense</keyword>
<name>A0A9R1P9X3_TRITD</name>
<gene>
    <name evidence="5" type="ORF">TRITD_2Av1G294940</name>
</gene>
<dbReference type="Gramene" id="TRITD2Av1G294940.6">
    <property type="protein sequence ID" value="TRITD2Av1G294940.6"/>
    <property type="gene ID" value="TRITD2Av1G294940"/>
</dbReference>
<evidence type="ECO:0000256" key="1">
    <source>
        <dbReference type="ARBA" id="ARBA00022737"/>
    </source>
</evidence>
<dbReference type="Gene3D" id="3.80.10.10">
    <property type="entry name" value="Ribonuclease Inhibitor"/>
    <property type="match status" value="1"/>
</dbReference>
<dbReference type="InterPro" id="IPR044974">
    <property type="entry name" value="Disease_R_plants"/>
</dbReference>
<keyword evidence="6" id="KW-1185">Reference proteome</keyword>
<keyword evidence="1" id="KW-0677">Repeat</keyword>
<sequence length="488" mass="55303">MKRILSLSFYALPSHLKTCFLYLSIFPEDHQLSRVRLIRRWICEGFIQVKDKTDSLLELGDSYFNKLVNRNMIMPINIHADGRVEACCVHDIMLDLIFELASGENFVTVLDVIKGSAPLEKKFRRLSLQKSMTDLTNAQMATTSMSQVRSFTSFSPAVSKIPPLTIFQLLRVLDLEGCDLRKSPGVDLRHVHLRYLGLRGTKVGKLPMEIGKLQFLQTLDLQWTNSKELPSSVAQLRHLMCLILDLGMPLPNGFSNLKCLEQLTGHGVGIFTEDSAKELGYLIGLRELAFHWDVQWRTGYQTTVKALFESLSNLHKLESLEISWVPFPNLRRLKLEGLFSSLPTWICSSSLPLLSYLDLTTSGEVQSGDIQILGMLPALHEVVQKLVVSIGAFPEVRVCLLHRIVLVNPTFQQGAMPMVQRLRSGVQVKDIVNPYFDLSIWDFPSLQQLRIDLLGIGVSPWVYSWSVDVLRRVAECHPKSPTLRADKY</sequence>
<accession>A0A9R1P9X3</accession>
<evidence type="ECO:0000313" key="5">
    <source>
        <dbReference type="EMBL" id="VAH39515.1"/>
    </source>
</evidence>
<dbReference type="PANTHER" id="PTHR23155:SF1116">
    <property type="entry name" value="OS12G0273300 PROTEIN"/>
    <property type="match status" value="1"/>
</dbReference>
<protein>
    <submittedName>
        <fullName evidence="5">Uncharacterized protein</fullName>
    </submittedName>
</protein>